<dbReference type="Proteomes" id="UP001634393">
    <property type="component" value="Unassembled WGS sequence"/>
</dbReference>
<evidence type="ECO:0000313" key="1">
    <source>
        <dbReference type="EMBL" id="KAL3829188.1"/>
    </source>
</evidence>
<dbReference type="AlphaFoldDB" id="A0ABD3SYD9"/>
<name>A0ABD3SYD9_9LAMI</name>
<accession>A0ABD3SYD9</accession>
<reference evidence="1 2" key="1">
    <citation type="submission" date="2024-12" db="EMBL/GenBank/DDBJ databases">
        <title>The unique morphological basis and parallel evolutionary history of personate flowers in Penstemon.</title>
        <authorList>
            <person name="Depatie T.H."/>
            <person name="Wessinger C.A."/>
        </authorList>
    </citation>
    <scope>NUCLEOTIDE SEQUENCE [LARGE SCALE GENOMIC DNA]</scope>
    <source>
        <strain evidence="1">WTNN_2</strain>
        <tissue evidence="1">Leaf</tissue>
    </source>
</reference>
<sequence>MISNYFVHELRLEMLNSLLFNYELGLRLRTFEIPNLTPVISRPIEPKLIFHVILFNYKSSFTKCTSKIFFLTTLDT</sequence>
<proteinExistence type="predicted"/>
<keyword evidence="2" id="KW-1185">Reference proteome</keyword>
<organism evidence="1 2">
    <name type="scientific">Penstemon smallii</name>
    <dbReference type="NCBI Taxonomy" id="265156"/>
    <lineage>
        <taxon>Eukaryota</taxon>
        <taxon>Viridiplantae</taxon>
        <taxon>Streptophyta</taxon>
        <taxon>Embryophyta</taxon>
        <taxon>Tracheophyta</taxon>
        <taxon>Spermatophyta</taxon>
        <taxon>Magnoliopsida</taxon>
        <taxon>eudicotyledons</taxon>
        <taxon>Gunneridae</taxon>
        <taxon>Pentapetalae</taxon>
        <taxon>asterids</taxon>
        <taxon>lamiids</taxon>
        <taxon>Lamiales</taxon>
        <taxon>Plantaginaceae</taxon>
        <taxon>Cheloneae</taxon>
        <taxon>Penstemon</taxon>
    </lineage>
</organism>
<comment type="caution">
    <text evidence="1">The sequence shown here is derived from an EMBL/GenBank/DDBJ whole genome shotgun (WGS) entry which is preliminary data.</text>
</comment>
<gene>
    <name evidence="1" type="ORF">ACJIZ3_017990</name>
</gene>
<dbReference type="EMBL" id="JBJXBP010000005">
    <property type="protein sequence ID" value="KAL3829188.1"/>
    <property type="molecule type" value="Genomic_DNA"/>
</dbReference>
<evidence type="ECO:0000313" key="2">
    <source>
        <dbReference type="Proteomes" id="UP001634393"/>
    </source>
</evidence>
<protein>
    <submittedName>
        <fullName evidence="1">Uncharacterized protein</fullName>
    </submittedName>
</protein>